<evidence type="ECO:0000259" key="16">
    <source>
        <dbReference type="SMART" id="SM00013"/>
    </source>
</evidence>
<dbReference type="PANTHER" id="PTHR45712">
    <property type="entry name" value="AGAP008170-PA"/>
    <property type="match status" value="1"/>
</dbReference>
<keyword evidence="7" id="KW-0433">Leucine-rich repeat</keyword>
<feature type="domain" description="LRRNT" evidence="16">
    <location>
        <begin position="45"/>
        <end position="79"/>
    </location>
</feature>
<feature type="chain" id="PRO_5042058293" description="Fibromodulin" evidence="15">
    <location>
        <begin position="20"/>
        <end position="344"/>
    </location>
</feature>
<comment type="subunit">
    <text evidence="3">Binds to type I and type II collagen.</text>
</comment>
<evidence type="ECO:0000256" key="9">
    <source>
        <dbReference type="ARBA" id="ARBA00022737"/>
    </source>
</evidence>
<reference evidence="17" key="1">
    <citation type="submission" date="2018-07" db="EMBL/GenBank/DDBJ databases">
        <title>Comparative genomics of catfishes provides insights into carnivory and benthic adaptation.</title>
        <authorList>
            <person name="Zhang Y."/>
            <person name="Wang D."/>
            <person name="Peng Z."/>
            <person name="Zheng S."/>
            <person name="Shao F."/>
            <person name="Tao W."/>
        </authorList>
    </citation>
    <scope>NUCLEOTIDE SEQUENCE</scope>
    <source>
        <strain evidence="17">Chongqing</strain>
    </source>
</reference>
<proteinExistence type="inferred from homology"/>
<keyword evidence="12" id="KW-0325">Glycoprotein</keyword>
<evidence type="ECO:0000256" key="5">
    <source>
        <dbReference type="ARBA" id="ARBA00022525"/>
    </source>
</evidence>
<evidence type="ECO:0000256" key="14">
    <source>
        <dbReference type="ARBA" id="ARBA00032216"/>
    </source>
</evidence>
<dbReference type="Pfam" id="PF13855">
    <property type="entry name" value="LRR_8"/>
    <property type="match status" value="3"/>
</dbReference>
<dbReference type="FunFam" id="3.80.10.10:FF:000073">
    <property type="entry name" value="Lumican"/>
    <property type="match status" value="1"/>
</dbReference>
<evidence type="ECO:0000256" key="15">
    <source>
        <dbReference type="SAM" id="SignalP"/>
    </source>
</evidence>
<keyword evidence="9" id="KW-0677">Repeat</keyword>
<dbReference type="InterPro" id="IPR032675">
    <property type="entry name" value="LRR_dom_sf"/>
</dbReference>
<dbReference type="SUPFAM" id="SSF52058">
    <property type="entry name" value="L domain-like"/>
    <property type="match status" value="1"/>
</dbReference>
<evidence type="ECO:0000256" key="3">
    <source>
        <dbReference type="ARBA" id="ARBA00011226"/>
    </source>
</evidence>
<comment type="similarity">
    <text evidence="2">Belongs to the small leucine-rich proteoglycan (SLRP) family. SLRP class II subfamily.</text>
</comment>
<evidence type="ECO:0000313" key="17">
    <source>
        <dbReference type="EMBL" id="KAI5614426.1"/>
    </source>
</evidence>
<evidence type="ECO:0000256" key="2">
    <source>
        <dbReference type="ARBA" id="ARBA00005818"/>
    </source>
</evidence>
<gene>
    <name evidence="17" type="ORF">C0J50_9013</name>
</gene>
<evidence type="ECO:0000256" key="6">
    <source>
        <dbReference type="ARBA" id="ARBA00022530"/>
    </source>
</evidence>
<keyword evidence="11" id="KW-1015">Disulfide bond</keyword>
<dbReference type="Gene3D" id="3.80.10.10">
    <property type="entry name" value="Ribonuclease Inhibitor"/>
    <property type="match status" value="2"/>
</dbReference>
<dbReference type="SMART" id="SM00365">
    <property type="entry name" value="LRR_SD22"/>
    <property type="match status" value="4"/>
</dbReference>
<dbReference type="SMART" id="SM00369">
    <property type="entry name" value="LRR_TYP"/>
    <property type="match status" value="10"/>
</dbReference>
<organism evidence="17 18">
    <name type="scientific">Silurus asotus</name>
    <name type="common">Amur catfish</name>
    <name type="synonym">Parasilurus asotus</name>
    <dbReference type="NCBI Taxonomy" id="30991"/>
    <lineage>
        <taxon>Eukaryota</taxon>
        <taxon>Metazoa</taxon>
        <taxon>Chordata</taxon>
        <taxon>Craniata</taxon>
        <taxon>Vertebrata</taxon>
        <taxon>Euteleostomi</taxon>
        <taxon>Actinopterygii</taxon>
        <taxon>Neopterygii</taxon>
        <taxon>Teleostei</taxon>
        <taxon>Ostariophysi</taxon>
        <taxon>Siluriformes</taxon>
        <taxon>Siluridae</taxon>
        <taxon>Silurus</taxon>
    </lineage>
</organism>
<dbReference type="Proteomes" id="UP001205998">
    <property type="component" value="Unassembled WGS sequence"/>
</dbReference>
<dbReference type="InterPro" id="IPR003591">
    <property type="entry name" value="Leu-rich_rpt_typical-subtyp"/>
</dbReference>
<dbReference type="PROSITE" id="PS51450">
    <property type="entry name" value="LRR"/>
    <property type="match status" value="2"/>
</dbReference>
<evidence type="ECO:0000256" key="4">
    <source>
        <dbReference type="ARBA" id="ARBA00018230"/>
    </source>
</evidence>
<keyword evidence="6" id="KW-0272">Extracellular matrix</keyword>
<dbReference type="InterPro" id="IPR000372">
    <property type="entry name" value="LRRNT"/>
</dbReference>
<protein>
    <recommendedName>
        <fullName evidence="4">Fibromodulin</fullName>
    </recommendedName>
    <alternativeName>
        <fullName evidence="14">Keratan sulfate proteoglycan fibromodulin</fullName>
    </alternativeName>
</protein>
<keyword evidence="5" id="KW-0964">Secreted</keyword>
<accession>A0AAD5FF14</accession>
<feature type="signal peptide" evidence="15">
    <location>
        <begin position="1"/>
        <end position="19"/>
    </location>
</feature>
<comment type="subcellular location">
    <subcellularLocation>
        <location evidence="1">Secreted</location>
        <location evidence="1">Extracellular space</location>
        <location evidence="1">Extracellular matrix</location>
    </subcellularLocation>
</comment>
<dbReference type="InterPro" id="IPR001611">
    <property type="entry name" value="Leu-rich_rpt"/>
</dbReference>
<dbReference type="GO" id="GO:0005615">
    <property type="term" value="C:extracellular space"/>
    <property type="evidence" value="ECO:0007669"/>
    <property type="project" value="TreeGrafter"/>
</dbReference>
<comment type="function">
    <text evidence="13">Affects the rate of fibrils formation. May have a primary role in collagen fibrillogenesis.</text>
</comment>
<keyword evidence="10" id="KW-0654">Proteoglycan</keyword>
<keyword evidence="18" id="KW-1185">Reference proteome</keyword>
<name>A0AAD5FF14_SILAS</name>
<keyword evidence="8 15" id="KW-0732">Signal</keyword>
<evidence type="ECO:0000256" key="11">
    <source>
        <dbReference type="ARBA" id="ARBA00023157"/>
    </source>
</evidence>
<sequence length="344" mass="38263">MIHPASLLLTAGFLHLAFSNGFDQLFWVYRMQPLAIMGPDNSGGDCPAECDCPPTFPVAMYCNNRGMIQMPYIPSRMKYIYLQHNLITTVSDEAFKNGTNLVWVMLHENQITNIGKRAFASLLNLDSLYLSGNNLTEVPSNLPNSLRDLRLNHNKIDKVSPNAFEGMENLTTLLLNHNIIKDMGSTLKSLKSLTLLDVSQNQLKNVPGGLPAMLHQLYLGSNSIDAIPGNFFSHFTNLQYVRLSHNALTNKGIPPNTFNVSGLVELDLSFNKLERIPTVSTSLEHLYLQANQIKEFSLSSFCSVVDVLNFSKLKILRLEGNEITHKDVPSDSALCLRLASVIAL</sequence>
<dbReference type="PANTHER" id="PTHR45712:SF4">
    <property type="entry name" value="FIBROMODULIN"/>
    <property type="match status" value="1"/>
</dbReference>
<dbReference type="SMART" id="SM00013">
    <property type="entry name" value="LRRNT"/>
    <property type="match status" value="1"/>
</dbReference>
<evidence type="ECO:0000256" key="1">
    <source>
        <dbReference type="ARBA" id="ARBA00004498"/>
    </source>
</evidence>
<comment type="caution">
    <text evidence="17">The sequence shown here is derived from an EMBL/GenBank/DDBJ whole genome shotgun (WGS) entry which is preliminary data.</text>
</comment>
<evidence type="ECO:0000256" key="12">
    <source>
        <dbReference type="ARBA" id="ARBA00023180"/>
    </source>
</evidence>
<dbReference type="AlphaFoldDB" id="A0AAD5FF14"/>
<evidence type="ECO:0000256" key="8">
    <source>
        <dbReference type="ARBA" id="ARBA00022729"/>
    </source>
</evidence>
<evidence type="ECO:0000256" key="7">
    <source>
        <dbReference type="ARBA" id="ARBA00022614"/>
    </source>
</evidence>
<dbReference type="EMBL" id="MU558692">
    <property type="protein sequence ID" value="KAI5614426.1"/>
    <property type="molecule type" value="Genomic_DNA"/>
</dbReference>
<evidence type="ECO:0000256" key="10">
    <source>
        <dbReference type="ARBA" id="ARBA00022974"/>
    </source>
</evidence>
<dbReference type="InterPro" id="IPR050333">
    <property type="entry name" value="SLRP"/>
</dbReference>
<evidence type="ECO:0000313" key="18">
    <source>
        <dbReference type="Proteomes" id="UP001205998"/>
    </source>
</evidence>
<evidence type="ECO:0000256" key="13">
    <source>
        <dbReference type="ARBA" id="ARBA00025136"/>
    </source>
</evidence>